<dbReference type="GeneID" id="59260255"/>
<keyword evidence="1" id="KW-0812">Transmembrane</keyword>
<evidence type="ECO:0000256" key="1">
    <source>
        <dbReference type="SAM" id="Phobius"/>
    </source>
</evidence>
<comment type="caution">
    <text evidence="2">The sequence shown here is derived from an EMBL/GenBank/DDBJ whole genome shotgun (WGS) entry which is preliminary data.</text>
</comment>
<gene>
    <name evidence="2" type="ORF">Bfra_006190</name>
</gene>
<name>A0A8H6ASJ4_9HELO</name>
<dbReference type="Proteomes" id="UP000531561">
    <property type="component" value="Unassembled WGS sequence"/>
</dbReference>
<evidence type="ECO:0000313" key="3">
    <source>
        <dbReference type="Proteomes" id="UP000531561"/>
    </source>
</evidence>
<keyword evidence="1" id="KW-0472">Membrane</keyword>
<keyword evidence="1" id="KW-1133">Transmembrane helix</keyword>
<protein>
    <submittedName>
        <fullName evidence="2">Uncharacterized protein</fullName>
    </submittedName>
</protein>
<dbReference type="AlphaFoldDB" id="A0A8H6ASJ4"/>
<sequence length="62" mass="6579">MAPPARALFSRQRLILGTFLGGGALFVSMKWKAVMQRSEAAKIAGSKQNFAVAAGRSGEALR</sequence>
<evidence type="ECO:0000313" key="2">
    <source>
        <dbReference type="EMBL" id="KAF5872827.1"/>
    </source>
</evidence>
<dbReference type="EMBL" id="JABFCT010000010">
    <property type="protein sequence ID" value="KAF5872827.1"/>
    <property type="molecule type" value="Genomic_DNA"/>
</dbReference>
<feature type="transmembrane region" description="Helical" evidence="1">
    <location>
        <begin position="12"/>
        <end position="29"/>
    </location>
</feature>
<dbReference type="OrthoDB" id="3562691at2759"/>
<proteinExistence type="predicted"/>
<reference evidence="2 3" key="1">
    <citation type="journal article" date="2020" name="Phytopathology">
        <title>A high-quality genome resource of Botrytis fragariae, a new and rapidly spreading fungal pathogen causing strawberry gray mold in the U.S.A.</title>
        <authorList>
            <person name="Wu Y."/>
            <person name="Saski C.A."/>
            <person name="Schnabel G."/>
            <person name="Xiao S."/>
            <person name="Hu M."/>
        </authorList>
    </citation>
    <scope>NUCLEOTIDE SEQUENCE [LARGE SCALE GENOMIC DNA]</scope>
    <source>
        <strain evidence="2 3">BVB16</strain>
    </source>
</reference>
<organism evidence="2 3">
    <name type="scientific">Botrytis fragariae</name>
    <dbReference type="NCBI Taxonomy" id="1964551"/>
    <lineage>
        <taxon>Eukaryota</taxon>
        <taxon>Fungi</taxon>
        <taxon>Dikarya</taxon>
        <taxon>Ascomycota</taxon>
        <taxon>Pezizomycotina</taxon>
        <taxon>Leotiomycetes</taxon>
        <taxon>Helotiales</taxon>
        <taxon>Sclerotiniaceae</taxon>
        <taxon>Botrytis</taxon>
    </lineage>
</organism>
<keyword evidence="3" id="KW-1185">Reference proteome</keyword>
<accession>A0A8H6ASJ4</accession>
<dbReference type="RefSeq" id="XP_037191773.1">
    <property type="nucleotide sequence ID" value="XM_037336563.1"/>
</dbReference>